<feature type="coiled-coil region" evidence="1">
    <location>
        <begin position="6"/>
        <end position="37"/>
    </location>
</feature>
<dbReference type="AlphaFoldDB" id="K2G1A5"/>
<organism evidence="3">
    <name type="scientific">uncultured bacterium</name>
    <name type="common">gcode 4</name>
    <dbReference type="NCBI Taxonomy" id="1234023"/>
    <lineage>
        <taxon>Bacteria</taxon>
        <taxon>environmental samples</taxon>
    </lineage>
</organism>
<protein>
    <submittedName>
        <fullName evidence="3">Uncharacterized protein</fullName>
    </submittedName>
</protein>
<accession>K2G1A5</accession>
<proteinExistence type="predicted"/>
<feature type="transmembrane region" description="Helical" evidence="2">
    <location>
        <begin position="83"/>
        <end position="103"/>
    </location>
</feature>
<comment type="caution">
    <text evidence="3">The sequence shown here is derived from an EMBL/GenBank/DDBJ whole genome shotgun (WGS) entry which is preliminary data.</text>
</comment>
<keyword evidence="2" id="KW-0812">Transmembrane</keyword>
<reference evidence="3" key="1">
    <citation type="journal article" date="2012" name="Science">
        <title>Fermentation, hydrogen, and sulfur metabolism in multiple uncultivated bacterial phyla.</title>
        <authorList>
            <person name="Wrighton K.C."/>
            <person name="Thomas B.C."/>
            <person name="Sharon I."/>
            <person name="Miller C.S."/>
            <person name="Castelle C.J."/>
            <person name="VerBerkmoes N.C."/>
            <person name="Wilkins M.J."/>
            <person name="Hettich R.L."/>
            <person name="Lipton M.S."/>
            <person name="Williams K.H."/>
            <person name="Long P.E."/>
            <person name="Banfield J.F."/>
        </authorList>
    </citation>
    <scope>NUCLEOTIDE SEQUENCE [LARGE SCALE GENOMIC DNA]</scope>
</reference>
<evidence type="ECO:0000256" key="1">
    <source>
        <dbReference type="SAM" id="Coils"/>
    </source>
</evidence>
<evidence type="ECO:0000256" key="2">
    <source>
        <dbReference type="SAM" id="Phobius"/>
    </source>
</evidence>
<sequence>MNSDRINKIYQSIEKLKNDLKAEYEKLQVKYDFLIKNKKIIFSEEIKSYQKSRLKENVFSYIFTANIKNLVSVPFIYSIIFPAIFLDLILTIYQFTAFPLYWIPRVSRKEYFVYDRRFLKYLNLLQKINCLYCSYVNWLFLFSVEIWSRTEQYWCPIKHSTGGYVEGRYANHYADYWDPDKFNEIFNENICFKKK</sequence>
<feature type="transmembrane region" description="Helical" evidence="2">
    <location>
        <begin position="58"/>
        <end position="77"/>
    </location>
</feature>
<name>K2G1A5_9BACT</name>
<keyword evidence="2" id="KW-1133">Transmembrane helix</keyword>
<keyword evidence="2" id="KW-0472">Membrane</keyword>
<gene>
    <name evidence="3" type="ORF">ACD_3C00111G0009</name>
</gene>
<dbReference type="EMBL" id="AMFJ01000385">
    <property type="protein sequence ID" value="EKE27992.1"/>
    <property type="molecule type" value="Genomic_DNA"/>
</dbReference>
<keyword evidence="1" id="KW-0175">Coiled coil</keyword>
<evidence type="ECO:0000313" key="3">
    <source>
        <dbReference type="EMBL" id="EKE27992.1"/>
    </source>
</evidence>